<dbReference type="Gene3D" id="2.60.40.790">
    <property type="match status" value="1"/>
</dbReference>
<organism evidence="2 3">
    <name type="scientific">Cystoisospora suis</name>
    <dbReference type="NCBI Taxonomy" id="483139"/>
    <lineage>
        <taxon>Eukaryota</taxon>
        <taxon>Sar</taxon>
        <taxon>Alveolata</taxon>
        <taxon>Apicomplexa</taxon>
        <taxon>Conoidasida</taxon>
        <taxon>Coccidia</taxon>
        <taxon>Eucoccidiorida</taxon>
        <taxon>Eimeriorina</taxon>
        <taxon>Sarcocystidae</taxon>
        <taxon>Cystoisospora</taxon>
    </lineage>
</organism>
<feature type="compositionally biased region" description="Low complexity" evidence="1">
    <location>
        <begin position="121"/>
        <end position="139"/>
    </location>
</feature>
<gene>
    <name evidence="2" type="ORF">CSUI_011269</name>
</gene>
<protein>
    <submittedName>
        <fullName evidence="2">Uncharacterized protein</fullName>
    </submittedName>
</protein>
<evidence type="ECO:0000313" key="2">
    <source>
        <dbReference type="EMBL" id="PHJ14920.1"/>
    </source>
</evidence>
<evidence type="ECO:0000313" key="3">
    <source>
        <dbReference type="Proteomes" id="UP000221165"/>
    </source>
</evidence>
<dbReference type="EMBL" id="MIGC01010488">
    <property type="protein sequence ID" value="PHJ14920.1"/>
    <property type="molecule type" value="Genomic_DNA"/>
</dbReference>
<accession>A0A2C6JTB9</accession>
<dbReference type="RefSeq" id="XP_067916654.1">
    <property type="nucleotide sequence ID" value="XM_068071370.1"/>
</dbReference>
<dbReference type="Proteomes" id="UP000221165">
    <property type="component" value="Unassembled WGS sequence"/>
</dbReference>
<feature type="region of interest" description="Disordered" evidence="1">
    <location>
        <begin position="108"/>
        <end position="176"/>
    </location>
</feature>
<comment type="caution">
    <text evidence="2">The sequence shown here is derived from an EMBL/GenBank/DDBJ whole genome shotgun (WGS) entry which is preliminary data.</text>
</comment>
<sequence>MRHGCDMGDRMTGKSKNYVWRETVFGFEVVLFIKEGIRSHHVSWSITSKRLDLFFVNHKVFGDEFQHSIDHEEAAWTLTEAATRYPPMTSDEVDRLYHSSPLSVPLRLDLPSTPAKQPGESDAAALTAPSSSSSPLLFSQEEKREEGQRKTRRQQKGEGENLHSPFLSSFPAPTPIGQLPDESTSYTCEALLSSFKAGELDSLRLPLQQPALHILLPKSPNWREMWGSPFKFV</sequence>
<dbReference type="SUPFAM" id="SSF49764">
    <property type="entry name" value="HSP20-like chaperones"/>
    <property type="match status" value="1"/>
</dbReference>
<name>A0A2C6JTB9_9APIC</name>
<reference evidence="2 3" key="1">
    <citation type="journal article" date="2017" name="Int. J. Parasitol.">
        <title>The genome of the protozoan parasite Cystoisospora suis and a reverse vaccinology approach to identify vaccine candidates.</title>
        <authorList>
            <person name="Palmieri N."/>
            <person name="Shrestha A."/>
            <person name="Ruttkowski B."/>
            <person name="Beck T."/>
            <person name="Vogl C."/>
            <person name="Tomley F."/>
            <person name="Blake D.P."/>
            <person name="Joachim A."/>
        </authorList>
    </citation>
    <scope>NUCLEOTIDE SEQUENCE [LARGE SCALE GENOMIC DNA]</scope>
    <source>
        <strain evidence="2 3">Wien I</strain>
    </source>
</reference>
<dbReference type="VEuPathDB" id="ToxoDB:CSUI_011269"/>
<dbReference type="GeneID" id="94434581"/>
<dbReference type="OrthoDB" id="354541at2759"/>
<dbReference type="InterPro" id="IPR008978">
    <property type="entry name" value="HSP20-like_chaperone"/>
</dbReference>
<evidence type="ECO:0000256" key="1">
    <source>
        <dbReference type="SAM" id="MobiDB-lite"/>
    </source>
</evidence>
<dbReference type="AlphaFoldDB" id="A0A2C6JTB9"/>
<proteinExistence type="predicted"/>
<feature type="compositionally biased region" description="Basic and acidic residues" evidence="1">
    <location>
        <begin position="140"/>
        <end position="161"/>
    </location>
</feature>
<keyword evidence="3" id="KW-1185">Reference proteome</keyword>